<accession>A0A316ALG5</accession>
<sequence length="265" mass="29269">MIKKASILLSMIAVIVFLTGCAATKESSHSYDDELLKQTSEVIITQVLSNVTEESLTQVQKMDDFAFQSQLYNFGIPMTPQVYLESANGWIQAQEECGAYIDHGDYSIEVEKNTVKLTTAAQFKNRSADITFTYDDKSYLQSMTISADYSMGEILKKAGLNTLLGMSTVFVVLIFISIIISLLKYVPALLAGKRETQEQKAEQIEQGVVDMSENSGQTAVIAEKTEDMDDTILVAVIAAAIASAEGISSQSFVVRSIKRRPENRW</sequence>
<name>A0A316ALG5_9FIRM</name>
<dbReference type="Proteomes" id="UP000254051">
    <property type="component" value="Unassembled WGS sequence"/>
</dbReference>
<feature type="transmembrane region" description="Helical" evidence="6">
    <location>
        <begin position="163"/>
        <end position="186"/>
    </location>
</feature>
<dbReference type="GO" id="GO:0015081">
    <property type="term" value="F:sodium ion transmembrane transporter activity"/>
    <property type="evidence" value="ECO:0007669"/>
    <property type="project" value="InterPro"/>
</dbReference>
<keyword evidence="2" id="KW-1003">Cell membrane</keyword>
<feature type="chain" id="PRO_5043163594" evidence="7">
    <location>
        <begin position="23"/>
        <end position="265"/>
    </location>
</feature>
<feature type="signal peptide" evidence="7">
    <location>
        <begin position="1"/>
        <end position="22"/>
    </location>
</feature>
<keyword evidence="9" id="KW-1185">Reference proteome</keyword>
<proteinExistence type="predicted"/>
<dbReference type="AlphaFoldDB" id="A0A316ALG5"/>
<keyword evidence="5 6" id="KW-0472">Membrane</keyword>
<protein>
    <submittedName>
        <fullName evidence="8">Sodium pump decarboxylases, gamma subunit</fullName>
    </submittedName>
</protein>
<keyword evidence="3 6" id="KW-0812">Transmembrane</keyword>
<dbReference type="RefSeq" id="WP_109709426.1">
    <property type="nucleotide sequence ID" value="NZ_QGDS01000003.1"/>
</dbReference>
<evidence type="ECO:0000256" key="2">
    <source>
        <dbReference type="ARBA" id="ARBA00022475"/>
    </source>
</evidence>
<keyword evidence="4 6" id="KW-1133">Transmembrane helix</keyword>
<dbReference type="OrthoDB" id="1912660at2"/>
<gene>
    <name evidence="8" type="ORF">SAMN05216529_103163</name>
</gene>
<evidence type="ECO:0000256" key="6">
    <source>
        <dbReference type="SAM" id="Phobius"/>
    </source>
</evidence>
<dbReference type="Pfam" id="PF04277">
    <property type="entry name" value="OAD_gamma"/>
    <property type="match status" value="1"/>
</dbReference>
<dbReference type="EMBL" id="UHJJ01000003">
    <property type="protein sequence ID" value="SUQ13435.1"/>
    <property type="molecule type" value="Genomic_DNA"/>
</dbReference>
<dbReference type="GO" id="GO:0005886">
    <property type="term" value="C:plasma membrane"/>
    <property type="evidence" value="ECO:0007669"/>
    <property type="project" value="UniProtKB-SubCell"/>
</dbReference>
<dbReference type="PROSITE" id="PS51257">
    <property type="entry name" value="PROKAR_LIPOPROTEIN"/>
    <property type="match status" value="1"/>
</dbReference>
<evidence type="ECO:0000256" key="5">
    <source>
        <dbReference type="ARBA" id="ARBA00023136"/>
    </source>
</evidence>
<keyword evidence="7" id="KW-0732">Signal</keyword>
<dbReference type="GO" id="GO:0036376">
    <property type="term" value="P:sodium ion export across plasma membrane"/>
    <property type="evidence" value="ECO:0007669"/>
    <property type="project" value="InterPro"/>
</dbReference>
<evidence type="ECO:0000256" key="3">
    <source>
        <dbReference type="ARBA" id="ARBA00022692"/>
    </source>
</evidence>
<dbReference type="InterPro" id="IPR005899">
    <property type="entry name" value="Na_pump_deCOase"/>
</dbReference>
<evidence type="ECO:0000256" key="4">
    <source>
        <dbReference type="ARBA" id="ARBA00022989"/>
    </source>
</evidence>
<evidence type="ECO:0000313" key="8">
    <source>
        <dbReference type="EMBL" id="SUQ13435.1"/>
    </source>
</evidence>
<evidence type="ECO:0000256" key="7">
    <source>
        <dbReference type="SAM" id="SignalP"/>
    </source>
</evidence>
<evidence type="ECO:0000313" key="9">
    <source>
        <dbReference type="Proteomes" id="UP000254051"/>
    </source>
</evidence>
<evidence type="ECO:0000256" key="1">
    <source>
        <dbReference type="ARBA" id="ARBA00004236"/>
    </source>
</evidence>
<reference evidence="9" key="1">
    <citation type="submission" date="2017-07" db="EMBL/GenBank/DDBJ databases">
        <authorList>
            <person name="Varghese N."/>
            <person name="Submissions S."/>
        </authorList>
    </citation>
    <scope>NUCLEOTIDE SEQUENCE [LARGE SCALE GENOMIC DNA]</scope>
    <source>
        <strain evidence="9">NLAE-zl-C134</strain>
    </source>
</reference>
<organism evidence="8 9">
    <name type="scientific">Faecalicatena contorta</name>
    <dbReference type="NCBI Taxonomy" id="39482"/>
    <lineage>
        <taxon>Bacteria</taxon>
        <taxon>Bacillati</taxon>
        <taxon>Bacillota</taxon>
        <taxon>Clostridia</taxon>
        <taxon>Lachnospirales</taxon>
        <taxon>Lachnospiraceae</taxon>
        <taxon>Faecalicatena</taxon>
    </lineage>
</organism>
<comment type="subcellular location">
    <subcellularLocation>
        <location evidence="1">Cell membrane</location>
    </subcellularLocation>
</comment>